<dbReference type="Ensembl" id="ENSORLT00020035433.1">
    <property type="protein sequence ID" value="ENSORLP00020020045.1"/>
    <property type="gene ID" value="ENSORLG00020021029.1"/>
</dbReference>
<evidence type="ECO:0000256" key="2">
    <source>
        <dbReference type="ARBA" id="ARBA00022737"/>
    </source>
</evidence>
<keyword evidence="1" id="KW-0433">Leucine-rich repeat</keyword>
<dbReference type="PANTHER" id="PTHR24106">
    <property type="entry name" value="NACHT, LRR AND CARD DOMAINS-CONTAINING"/>
    <property type="match status" value="1"/>
</dbReference>
<dbReference type="SUPFAM" id="SSF52047">
    <property type="entry name" value="RNI-like"/>
    <property type="match status" value="2"/>
</dbReference>
<evidence type="ECO:0008006" key="5">
    <source>
        <dbReference type="Google" id="ProtNLM"/>
    </source>
</evidence>
<sequence length="432" mass="47764">MQDLAVCQEIQELWKPRNRSKKKLLEIHCSALTLCLVSSCPVCSLQKCGLSEVSCAALVPALKSNPSHLKHLNLCSNSLEDSGVKHLCTLLESPHCRLRTLGLMNCSLSEVNCKVLASALMSNPFHLTELDLAQNELQDSGVLRLCGFLESPDCRLKALGLKICSLSEVSCEALASALKSNPSYLTDLELDGNELRDSGALHLCGFLKSPDCRLKALGSVIHLLMLKLHSNKQHCRCLGFNWKPVILTTLMCGRPYDSENNHRHTKSKDLISFFHIYVNSFSDQQLSANHCEVVASALKSSSFHLVELDLSLTNLQYSAAKALCSGLESPNCKLETLRLVNCSLSKISCEALISALKFNPSHLTELDLSRNELQDSGVFHLCGFLKSPHCRLKTLRSILYYFSRSSVRGWIVLKALEKSKKSILTAQPPVSR</sequence>
<proteinExistence type="predicted"/>
<reference evidence="3" key="3">
    <citation type="submission" date="2025-08" db="UniProtKB">
        <authorList>
            <consortium name="Ensembl"/>
        </authorList>
    </citation>
    <scope>IDENTIFICATION</scope>
    <source>
        <strain evidence="3">HNI</strain>
    </source>
</reference>
<reference evidence="3 4" key="2">
    <citation type="submission" date="2017-04" db="EMBL/GenBank/DDBJ databases">
        <title>CpG methylation of centromeres and impact of large insertions on vertebrate speciation.</title>
        <authorList>
            <person name="Ichikawa K."/>
            <person name="Yoshimura J."/>
            <person name="Morishita S."/>
        </authorList>
    </citation>
    <scope>NUCLEOTIDE SEQUENCE</scope>
    <source>
        <strain evidence="3 4">HNI</strain>
    </source>
</reference>
<accession>A0A3P9LH55</accession>
<reference key="1">
    <citation type="journal article" date="2007" name="Nature">
        <title>The medaka draft genome and insights into vertebrate genome evolution.</title>
        <authorList>
            <person name="Kasahara M."/>
            <person name="Naruse K."/>
            <person name="Sasaki S."/>
            <person name="Nakatani Y."/>
            <person name="Qu W."/>
            <person name="Ahsan B."/>
            <person name="Yamada T."/>
            <person name="Nagayasu Y."/>
            <person name="Doi K."/>
            <person name="Kasai Y."/>
            <person name="Jindo T."/>
            <person name="Kobayashi D."/>
            <person name="Shimada A."/>
            <person name="Toyoda A."/>
            <person name="Kuroki Y."/>
            <person name="Fujiyama A."/>
            <person name="Sasaki T."/>
            <person name="Shimizu A."/>
            <person name="Asakawa S."/>
            <person name="Shimizu N."/>
            <person name="Hashimoto S."/>
            <person name="Yang J."/>
            <person name="Lee Y."/>
            <person name="Matsushima K."/>
            <person name="Sugano S."/>
            <person name="Sakaizumi M."/>
            <person name="Narita T."/>
            <person name="Ohishi K."/>
            <person name="Haga S."/>
            <person name="Ohta F."/>
            <person name="Nomoto H."/>
            <person name="Nogata K."/>
            <person name="Morishita T."/>
            <person name="Endo T."/>
            <person name="Shin-I T."/>
            <person name="Takeda H."/>
            <person name="Morishita S."/>
            <person name="Kohara Y."/>
        </authorList>
    </citation>
    <scope>NUCLEOTIDE SEQUENCE [LARGE SCALE GENOMIC DNA]</scope>
    <source>
        <strain>Hd-rR</strain>
    </source>
</reference>
<dbReference type="Gene3D" id="3.80.10.10">
    <property type="entry name" value="Ribonuclease Inhibitor"/>
    <property type="match status" value="2"/>
</dbReference>
<dbReference type="InterPro" id="IPR001611">
    <property type="entry name" value="Leu-rich_rpt"/>
</dbReference>
<dbReference type="SMART" id="SM00368">
    <property type="entry name" value="LRR_RI"/>
    <property type="match status" value="8"/>
</dbReference>
<dbReference type="Proteomes" id="UP000265180">
    <property type="component" value="Chromosome 18"/>
</dbReference>
<evidence type="ECO:0000256" key="1">
    <source>
        <dbReference type="ARBA" id="ARBA00022614"/>
    </source>
</evidence>
<dbReference type="InterPro" id="IPR051261">
    <property type="entry name" value="NLR"/>
</dbReference>
<dbReference type="AlphaFoldDB" id="A0A3P9LH55"/>
<evidence type="ECO:0000313" key="3">
    <source>
        <dbReference type="Ensembl" id="ENSORLP00020020045.1"/>
    </source>
</evidence>
<organism evidence="3 4">
    <name type="scientific">Oryzias latipes</name>
    <name type="common">Japanese rice fish</name>
    <name type="synonym">Japanese killifish</name>
    <dbReference type="NCBI Taxonomy" id="8090"/>
    <lineage>
        <taxon>Eukaryota</taxon>
        <taxon>Metazoa</taxon>
        <taxon>Chordata</taxon>
        <taxon>Craniata</taxon>
        <taxon>Vertebrata</taxon>
        <taxon>Euteleostomi</taxon>
        <taxon>Actinopterygii</taxon>
        <taxon>Neopterygii</taxon>
        <taxon>Teleostei</taxon>
        <taxon>Neoteleostei</taxon>
        <taxon>Acanthomorphata</taxon>
        <taxon>Ovalentaria</taxon>
        <taxon>Atherinomorphae</taxon>
        <taxon>Beloniformes</taxon>
        <taxon>Adrianichthyidae</taxon>
        <taxon>Oryziinae</taxon>
        <taxon>Oryzias</taxon>
    </lineage>
</organism>
<dbReference type="InterPro" id="IPR032675">
    <property type="entry name" value="LRR_dom_sf"/>
</dbReference>
<keyword evidence="2" id="KW-0677">Repeat</keyword>
<protein>
    <recommendedName>
        <fullName evidence="5">NACHT LRR and PYD domain-containing protein</fullName>
    </recommendedName>
</protein>
<name>A0A3P9LH55_ORYLA</name>
<reference evidence="3" key="4">
    <citation type="submission" date="2025-09" db="UniProtKB">
        <authorList>
            <consortium name="Ensembl"/>
        </authorList>
    </citation>
    <scope>IDENTIFICATION</scope>
    <source>
        <strain evidence="3">HNI</strain>
    </source>
</reference>
<dbReference type="Pfam" id="PF13516">
    <property type="entry name" value="LRR_6"/>
    <property type="match status" value="5"/>
</dbReference>
<evidence type="ECO:0000313" key="4">
    <source>
        <dbReference type="Proteomes" id="UP000265180"/>
    </source>
</evidence>